<dbReference type="AlphaFoldDB" id="A0A2L0F6P3"/>
<evidence type="ECO:0000256" key="10">
    <source>
        <dbReference type="ARBA" id="ARBA00023235"/>
    </source>
</evidence>
<evidence type="ECO:0000256" key="5">
    <source>
        <dbReference type="ARBA" id="ARBA00011940"/>
    </source>
</evidence>
<organism evidence="15 16">
    <name type="scientific">Sorangium cellulosum</name>
    <name type="common">Polyangium cellulosum</name>
    <dbReference type="NCBI Taxonomy" id="56"/>
    <lineage>
        <taxon>Bacteria</taxon>
        <taxon>Pseudomonadati</taxon>
        <taxon>Myxococcota</taxon>
        <taxon>Polyangia</taxon>
        <taxon>Polyangiales</taxon>
        <taxon>Polyangiaceae</taxon>
        <taxon>Sorangium</taxon>
    </lineage>
</organism>
<comment type="pathway">
    <text evidence="2 12 13">Carbohydrate biosynthesis; gluconeogenesis.</text>
</comment>
<evidence type="ECO:0000256" key="12">
    <source>
        <dbReference type="HAMAP-Rule" id="MF_00147"/>
    </source>
</evidence>
<dbReference type="HAMAP" id="MF_00147_B">
    <property type="entry name" value="TIM_B"/>
    <property type="match status" value="1"/>
</dbReference>
<dbReference type="GO" id="GO:0005829">
    <property type="term" value="C:cytosol"/>
    <property type="evidence" value="ECO:0007669"/>
    <property type="project" value="TreeGrafter"/>
</dbReference>
<dbReference type="GO" id="GO:0046166">
    <property type="term" value="P:glyceraldehyde-3-phosphate biosynthetic process"/>
    <property type="evidence" value="ECO:0007669"/>
    <property type="project" value="TreeGrafter"/>
</dbReference>
<dbReference type="UniPathway" id="UPA00138"/>
<dbReference type="PROSITE" id="PS00171">
    <property type="entry name" value="TIM_1"/>
    <property type="match status" value="1"/>
</dbReference>
<sequence>MKPVNDGGTPGDTGVAPRAASRRPLIAGNWKMNAGGQDACPLAAAVAKATRELTRAEVVVAPPFTAIAAVAHELAEAKSEVGIAAQNMSAEASGAFTGEISAGMLKDAGATWVILGHSERRQLFAETDESVARKVASAIAAELRPIVCVGETLEQREAGETLAVVERQVRAFLDELAKQPGFGVVAYEPVWAIGTGKVARAEDAQEVHAFIRGLLAKASDDLAGVTRILYGGSVKADNAEGLLAQDDIDGALVGGASLDAAGFAKIVDAAHRLAERAEQG</sequence>
<comment type="subunit">
    <text evidence="4 12 13">Homodimer.</text>
</comment>
<dbReference type="PANTHER" id="PTHR21139">
    <property type="entry name" value="TRIOSEPHOSPHATE ISOMERASE"/>
    <property type="match status" value="1"/>
</dbReference>
<evidence type="ECO:0000313" key="16">
    <source>
        <dbReference type="Proteomes" id="UP000238348"/>
    </source>
</evidence>
<dbReference type="GO" id="GO:0006096">
    <property type="term" value="P:glycolytic process"/>
    <property type="evidence" value="ECO:0007669"/>
    <property type="project" value="UniProtKB-UniRule"/>
</dbReference>
<dbReference type="EMBL" id="CP012673">
    <property type="protein sequence ID" value="AUX47181.1"/>
    <property type="molecule type" value="Genomic_DNA"/>
</dbReference>
<dbReference type="CDD" id="cd00311">
    <property type="entry name" value="TIM"/>
    <property type="match status" value="1"/>
</dbReference>
<proteinExistence type="inferred from homology"/>
<dbReference type="FunFam" id="3.20.20.70:FF:000020">
    <property type="entry name" value="Triosephosphate isomerase"/>
    <property type="match status" value="1"/>
</dbReference>
<gene>
    <name evidence="12 15" type="primary">tpiA</name>
    <name evidence="15" type="ORF">SOCE26_086930</name>
</gene>
<protein>
    <recommendedName>
        <fullName evidence="6 12">Triosephosphate isomerase</fullName>
        <shortName evidence="12">TIM</shortName>
        <shortName evidence="12">TPI</shortName>
        <ecNumber evidence="5 12">5.3.1.1</ecNumber>
    </recommendedName>
    <alternativeName>
        <fullName evidence="12">Triose-phosphate isomerase</fullName>
    </alternativeName>
</protein>
<evidence type="ECO:0000256" key="13">
    <source>
        <dbReference type="RuleBase" id="RU363013"/>
    </source>
</evidence>
<dbReference type="NCBIfam" id="TIGR00419">
    <property type="entry name" value="tim"/>
    <property type="match status" value="1"/>
</dbReference>
<keyword evidence="8 12" id="KW-0963">Cytoplasm</keyword>
<evidence type="ECO:0000256" key="1">
    <source>
        <dbReference type="ARBA" id="ARBA00000474"/>
    </source>
</evidence>
<feature type="active site" description="Proton acceptor" evidence="12">
    <location>
        <position position="188"/>
    </location>
</feature>
<feature type="binding site" evidence="12">
    <location>
        <begin position="29"/>
        <end position="31"/>
    </location>
    <ligand>
        <name>substrate</name>
    </ligand>
</feature>
<evidence type="ECO:0000256" key="7">
    <source>
        <dbReference type="ARBA" id="ARBA00022432"/>
    </source>
</evidence>
<dbReference type="InterPro" id="IPR035990">
    <property type="entry name" value="TIM_sf"/>
</dbReference>
<dbReference type="Pfam" id="PF00121">
    <property type="entry name" value="TIM"/>
    <property type="match status" value="1"/>
</dbReference>
<evidence type="ECO:0000256" key="8">
    <source>
        <dbReference type="ARBA" id="ARBA00022490"/>
    </source>
</evidence>
<dbReference type="Gene3D" id="3.20.20.70">
    <property type="entry name" value="Aldolase class I"/>
    <property type="match status" value="1"/>
</dbReference>
<feature type="binding site" evidence="12">
    <location>
        <position position="233"/>
    </location>
    <ligand>
        <name>substrate</name>
    </ligand>
</feature>
<dbReference type="PANTHER" id="PTHR21139:SF42">
    <property type="entry name" value="TRIOSEPHOSPHATE ISOMERASE"/>
    <property type="match status" value="1"/>
</dbReference>
<dbReference type="GO" id="GO:0006094">
    <property type="term" value="P:gluconeogenesis"/>
    <property type="evidence" value="ECO:0007669"/>
    <property type="project" value="UniProtKB-UniRule"/>
</dbReference>
<comment type="subcellular location">
    <subcellularLocation>
        <location evidence="12 13">Cytoplasm</location>
    </subcellularLocation>
</comment>
<dbReference type="PROSITE" id="PS51440">
    <property type="entry name" value="TIM_2"/>
    <property type="match status" value="1"/>
</dbReference>
<dbReference type="OrthoDB" id="9809429at2"/>
<comment type="function">
    <text evidence="11 12">Involved in the gluconeogenesis. Catalyzes stereospecifically the conversion of dihydroxyacetone phosphate (DHAP) to D-glyceraldehyde-3-phosphate (G3P).</text>
</comment>
<keyword evidence="9 12" id="KW-0324">Glycolysis</keyword>
<feature type="binding site" evidence="12">
    <location>
        <begin position="254"/>
        <end position="255"/>
    </location>
    <ligand>
        <name>substrate</name>
    </ligand>
</feature>
<evidence type="ECO:0000256" key="2">
    <source>
        <dbReference type="ARBA" id="ARBA00004742"/>
    </source>
</evidence>
<name>A0A2L0F6P3_SORCE</name>
<dbReference type="GO" id="GO:0004807">
    <property type="term" value="F:triose-phosphate isomerase activity"/>
    <property type="evidence" value="ECO:0007669"/>
    <property type="project" value="UniProtKB-UniRule"/>
</dbReference>
<dbReference type="InterPro" id="IPR022896">
    <property type="entry name" value="TrioseP_Isoase_bac/euk"/>
</dbReference>
<evidence type="ECO:0000313" key="15">
    <source>
        <dbReference type="EMBL" id="AUX47181.1"/>
    </source>
</evidence>
<feature type="region of interest" description="Disordered" evidence="14">
    <location>
        <begin position="1"/>
        <end position="20"/>
    </location>
</feature>
<comment type="catalytic activity">
    <reaction evidence="1 12 13">
        <text>D-glyceraldehyde 3-phosphate = dihydroxyacetone phosphate</text>
        <dbReference type="Rhea" id="RHEA:18585"/>
        <dbReference type="ChEBI" id="CHEBI:57642"/>
        <dbReference type="ChEBI" id="CHEBI:59776"/>
        <dbReference type="EC" id="5.3.1.1"/>
    </reaction>
</comment>
<evidence type="ECO:0000256" key="4">
    <source>
        <dbReference type="ARBA" id="ARBA00011738"/>
    </source>
</evidence>
<evidence type="ECO:0000256" key="11">
    <source>
        <dbReference type="ARBA" id="ARBA00055680"/>
    </source>
</evidence>
<feature type="binding site" evidence="12">
    <location>
        <position position="194"/>
    </location>
    <ligand>
        <name>substrate</name>
    </ligand>
</feature>
<feature type="active site" description="Electrophile" evidence="12">
    <location>
        <position position="117"/>
    </location>
</feature>
<dbReference type="UniPathway" id="UPA00109">
    <property type="reaction ID" value="UER00189"/>
</dbReference>
<dbReference type="InterPro" id="IPR020861">
    <property type="entry name" value="Triosephosphate_isomerase_AS"/>
</dbReference>
<evidence type="ECO:0000256" key="6">
    <source>
        <dbReference type="ARBA" id="ARBA00019397"/>
    </source>
</evidence>
<comment type="pathway">
    <text evidence="12 13">Carbohydrate degradation; glycolysis; D-glyceraldehyde 3-phosphate from glycerone phosphate: step 1/1.</text>
</comment>
<reference evidence="15 16" key="1">
    <citation type="submission" date="2015-09" db="EMBL/GenBank/DDBJ databases">
        <title>Sorangium comparison.</title>
        <authorList>
            <person name="Zaburannyi N."/>
            <person name="Bunk B."/>
            <person name="Overmann J."/>
            <person name="Mueller R."/>
        </authorList>
    </citation>
    <scope>NUCLEOTIDE SEQUENCE [LARGE SCALE GENOMIC DNA]</scope>
    <source>
        <strain evidence="15 16">So ce26</strain>
    </source>
</reference>
<dbReference type="GO" id="GO:0019563">
    <property type="term" value="P:glycerol catabolic process"/>
    <property type="evidence" value="ECO:0007669"/>
    <property type="project" value="TreeGrafter"/>
</dbReference>
<evidence type="ECO:0000256" key="14">
    <source>
        <dbReference type="SAM" id="MobiDB-lite"/>
    </source>
</evidence>
<dbReference type="InterPro" id="IPR013785">
    <property type="entry name" value="Aldolase_TIM"/>
</dbReference>
<dbReference type="Proteomes" id="UP000238348">
    <property type="component" value="Chromosome"/>
</dbReference>
<dbReference type="EC" id="5.3.1.1" evidence="5 12"/>
<evidence type="ECO:0000256" key="3">
    <source>
        <dbReference type="ARBA" id="ARBA00007422"/>
    </source>
</evidence>
<accession>A0A2L0F6P3</accession>
<keyword evidence="10 12" id="KW-0413">Isomerase</keyword>
<dbReference type="InterPro" id="IPR000652">
    <property type="entry name" value="Triosephosphate_isomerase"/>
</dbReference>
<comment type="similarity">
    <text evidence="3 12 13">Belongs to the triosephosphate isomerase family.</text>
</comment>
<keyword evidence="7 12" id="KW-0312">Gluconeogenesis</keyword>
<evidence type="ECO:0000256" key="9">
    <source>
        <dbReference type="ARBA" id="ARBA00023152"/>
    </source>
</evidence>
<dbReference type="SUPFAM" id="SSF51351">
    <property type="entry name" value="Triosephosphate isomerase (TIM)"/>
    <property type="match status" value="1"/>
</dbReference>